<accession>A0A512DQ69</accession>
<evidence type="ECO:0000313" key="11">
    <source>
        <dbReference type="Proteomes" id="UP000321523"/>
    </source>
</evidence>
<feature type="transmembrane region" description="Helical" evidence="9">
    <location>
        <begin position="311"/>
        <end position="331"/>
    </location>
</feature>
<organism evidence="10 11">
    <name type="scientific">Skermanella aerolata</name>
    <dbReference type="NCBI Taxonomy" id="393310"/>
    <lineage>
        <taxon>Bacteria</taxon>
        <taxon>Pseudomonadati</taxon>
        <taxon>Pseudomonadota</taxon>
        <taxon>Alphaproteobacteria</taxon>
        <taxon>Rhodospirillales</taxon>
        <taxon>Azospirillaceae</taxon>
        <taxon>Skermanella</taxon>
    </lineage>
</organism>
<keyword evidence="5" id="KW-0169">Cobalamin biosynthesis</keyword>
<gene>
    <name evidence="10" type="primary">cobD_2</name>
    <name evidence="10" type="ORF">SAE02_27550</name>
</gene>
<dbReference type="AlphaFoldDB" id="A0A512DQ69"/>
<name>A0A512DQ69_9PROT</name>
<comment type="subcellular location">
    <subcellularLocation>
        <location evidence="1">Cell membrane</location>
        <topology evidence="1">Multi-pass membrane protein</topology>
    </subcellularLocation>
</comment>
<comment type="caution">
    <text evidence="10">The sequence shown here is derived from an EMBL/GenBank/DDBJ whole genome shotgun (WGS) entry which is preliminary data.</text>
</comment>
<sequence>MPFFPPLPVPGAPDLLLLLLAAMVFDAVAGDLSALERVIGLPRRTVLAAAGWCDRRLNRLNRSASARAVRGFIVTAVFAAGAVLAGLALTIVVRWVPDGHLTYGWLPYGRLIEVLVVAGALGLRRPWNLLRATAGALEWQGLTAGREAVRPLTGRHVYSLDDHGVVRVAIEGAAEALERRVVAPALWYALLGLPGLMLWTASDGLAHAIGGGPRHDRFGRAAAILHRLLGYGPARLTALLVVLASPFVPNARPVEAARTAFGAGPPPVAAFAGALGLSLGGPRREGEVLIRDAWIGEGRARAVPADLRRAMAVYAVACLLLTAIVALAAIVPRYV</sequence>
<keyword evidence="7 9" id="KW-1133">Transmembrane helix</keyword>
<dbReference type="Proteomes" id="UP000321523">
    <property type="component" value="Unassembled WGS sequence"/>
</dbReference>
<dbReference type="GO" id="GO:0048472">
    <property type="term" value="F:threonine-phosphate decarboxylase activity"/>
    <property type="evidence" value="ECO:0007669"/>
    <property type="project" value="InterPro"/>
</dbReference>
<evidence type="ECO:0000256" key="7">
    <source>
        <dbReference type="ARBA" id="ARBA00022989"/>
    </source>
</evidence>
<feature type="transmembrane region" description="Helical" evidence="9">
    <location>
        <begin position="68"/>
        <end position="93"/>
    </location>
</feature>
<dbReference type="GO" id="GO:0009236">
    <property type="term" value="P:cobalamin biosynthetic process"/>
    <property type="evidence" value="ECO:0007669"/>
    <property type="project" value="UniProtKB-UniPathway"/>
</dbReference>
<comment type="pathway">
    <text evidence="2">Cofactor biosynthesis; adenosylcobalamin biosynthesis.</text>
</comment>
<feature type="transmembrane region" description="Helical" evidence="9">
    <location>
        <begin position="15"/>
        <end position="35"/>
    </location>
</feature>
<dbReference type="UniPathway" id="UPA00148"/>
<evidence type="ECO:0000313" key="10">
    <source>
        <dbReference type="EMBL" id="GEO38607.1"/>
    </source>
</evidence>
<comment type="similarity">
    <text evidence="3">Belongs to the CobD/CbiB family.</text>
</comment>
<dbReference type="PANTHER" id="PTHR34308">
    <property type="entry name" value="COBALAMIN BIOSYNTHESIS PROTEIN CBIB"/>
    <property type="match status" value="1"/>
</dbReference>
<keyword evidence="8 9" id="KW-0472">Membrane</keyword>
<evidence type="ECO:0000256" key="6">
    <source>
        <dbReference type="ARBA" id="ARBA00022692"/>
    </source>
</evidence>
<evidence type="ECO:0000256" key="4">
    <source>
        <dbReference type="ARBA" id="ARBA00022475"/>
    </source>
</evidence>
<dbReference type="PANTHER" id="PTHR34308:SF1">
    <property type="entry name" value="COBALAMIN BIOSYNTHESIS PROTEIN CBIB"/>
    <property type="match status" value="1"/>
</dbReference>
<keyword evidence="4" id="KW-1003">Cell membrane</keyword>
<evidence type="ECO:0000256" key="3">
    <source>
        <dbReference type="ARBA" id="ARBA00006263"/>
    </source>
</evidence>
<evidence type="ECO:0000256" key="5">
    <source>
        <dbReference type="ARBA" id="ARBA00022573"/>
    </source>
</evidence>
<dbReference type="OrthoDB" id="7303104at2"/>
<evidence type="ECO:0000256" key="9">
    <source>
        <dbReference type="SAM" id="Phobius"/>
    </source>
</evidence>
<proteinExistence type="inferred from homology"/>
<dbReference type="InterPro" id="IPR004485">
    <property type="entry name" value="Cobalamin_biosynth_CobD/CbiB"/>
</dbReference>
<dbReference type="Pfam" id="PF03186">
    <property type="entry name" value="CobD_Cbib"/>
    <property type="match status" value="1"/>
</dbReference>
<dbReference type="EMBL" id="BJYZ01000011">
    <property type="protein sequence ID" value="GEO38607.1"/>
    <property type="molecule type" value="Genomic_DNA"/>
</dbReference>
<evidence type="ECO:0000256" key="8">
    <source>
        <dbReference type="ARBA" id="ARBA00023136"/>
    </source>
</evidence>
<dbReference type="RefSeq" id="WP_044433273.1">
    <property type="nucleotide sequence ID" value="NZ_BJYZ01000011.1"/>
</dbReference>
<dbReference type="GO" id="GO:0005886">
    <property type="term" value="C:plasma membrane"/>
    <property type="evidence" value="ECO:0007669"/>
    <property type="project" value="UniProtKB-SubCell"/>
</dbReference>
<reference evidence="10 11" key="1">
    <citation type="submission" date="2019-07" db="EMBL/GenBank/DDBJ databases">
        <title>Whole genome shotgun sequence of Skermanella aerolata NBRC 106429.</title>
        <authorList>
            <person name="Hosoyama A."/>
            <person name="Uohara A."/>
            <person name="Ohji S."/>
            <person name="Ichikawa N."/>
        </authorList>
    </citation>
    <scope>NUCLEOTIDE SEQUENCE [LARGE SCALE GENOMIC DNA]</scope>
    <source>
        <strain evidence="10 11">NBRC 106429</strain>
    </source>
</reference>
<feature type="transmembrane region" description="Helical" evidence="9">
    <location>
        <begin position="105"/>
        <end position="123"/>
    </location>
</feature>
<evidence type="ECO:0000256" key="1">
    <source>
        <dbReference type="ARBA" id="ARBA00004651"/>
    </source>
</evidence>
<evidence type="ECO:0000256" key="2">
    <source>
        <dbReference type="ARBA" id="ARBA00004953"/>
    </source>
</evidence>
<protein>
    <submittedName>
        <fullName evidence="10">Cobalamin biosynthesis protein CobD</fullName>
    </submittedName>
</protein>
<keyword evidence="6 9" id="KW-0812">Transmembrane</keyword>
<keyword evidence="11" id="KW-1185">Reference proteome</keyword>